<dbReference type="EC" id="2.7.13.3" evidence="6"/>
<accession>A0A7W5VC55</accession>
<evidence type="ECO:0000313" key="6">
    <source>
        <dbReference type="EMBL" id="MBB3733349.1"/>
    </source>
</evidence>
<dbReference type="PANTHER" id="PTHR24421:SF63">
    <property type="entry name" value="SENSOR HISTIDINE KINASE DESK"/>
    <property type="match status" value="1"/>
</dbReference>
<feature type="transmembrane region" description="Helical" evidence="4">
    <location>
        <begin position="347"/>
        <end position="364"/>
    </location>
</feature>
<evidence type="ECO:0000313" key="7">
    <source>
        <dbReference type="Proteomes" id="UP000579945"/>
    </source>
</evidence>
<dbReference type="Gene3D" id="3.30.565.10">
    <property type="entry name" value="Histidine kinase-like ATPase, C-terminal domain"/>
    <property type="match status" value="1"/>
</dbReference>
<comment type="caution">
    <text evidence="6">The sequence shown here is derived from an EMBL/GenBank/DDBJ whole genome shotgun (WGS) entry which is preliminary data.</text>
</comment>
<reference evidence="6 7" key="1">
    <citation type="submission" date="2020-08" db="EMBL/GenBank/DDBJ databases">
        <title>Sequencing the genomes of 1000 actinobacteria strains.</title>
        <authorList>
            <person name="Klenk H.-P."/>
        </authorList>
    </citation>
    <scope>NUCLEOTIDE SEQUENCE [LARGE SCALE GENOMIC DNA]</scope>
    <source>
        <strain evidence="6 7">DSM 44320</strain>
    </source>
</reference>
<feature type="transmembrane region" description="Helical" evidence="4">
    <location>
        <begin position="230"/>
        <end position="253"/>
    </location>
</feature>
<dbReference type="Pfam" id="PF07730">
    <property type="entry name" value="HisKA_3"/>
    <property type="match status" value="1"/>
</dbReference>
<keyword evidence="4" id="KW-0812">Transmembrane</keyword>
<feature type="domain" description="Signal transduction histidine kinase subgroup 3 dimerisation and phosphoacceptor" evidence="5">
    <location>
        <begin position="389"/>
        <end position="440"/>
    </location>
</feature>
<dbReference type="InterPro" id="IPR011712">
    <property type="entry name" value="Sig_transdc_His_kin_sub3_dim/P"/>
</dbReference>
<proteinExistence type="predicted"/>
<dbReference type="InterPro" id="IPR050482">
    <property type="entry name" value="Sensor_HK_TwoCompSys"/>
</dbReference>
<organism evidence="6 7">
    <name type="scientific">Nonomuraea dietziae</name>
    <dbReference type="NCBI Taxonomy" id="65515"/>
    <lineage>
        <taxon>Bacteria</taxon>
        <taxon>Bacillati</taxon>
        <taxon>Actinomycetota</taxon>
        <taxon>Actinomycetes</taxon>
        <taxon>Streptosporangiales</taxon>
        <taxon>Streptosporangiaceae</taxon>
        <taxon>Nonomuraea</taxon>
    </lineage>
</organism>
<dbReference type="CDD" id="cd16917">
    <property type="entry name" value="HATPase_UhpB-NarQ-NarX-like"/>
    <property type="match status" value="1"/>
</dbReference>
<evidence type="ECO:0000259" key="5">
    <source>
        <dbReference type="Pfam" id="PF07730"/>
    </source>
</evidence>
<dbReference type="AlphaFoldDB" id="A0A7W5VC55"/>
<keyword evidence="2 6" id="KW-0418">Kinase</keyword>
<protein>
    <submittedName>
        <fullName evidence="6">Two-component system sensor histidine kinase DesK</fullName>
        <ecNumber evidence="6">2.7.13.3</ecNumber>
    </submittedName>
</protein>
<feature type="transmembrane region" description="Helical" evidence="4">
    <location>
        <begin position="284"/>
        <end position="310"/>
    </location>
</feature>
<keyword evidence="3" id="KW-0902">Two-component regulatory system</keyword>
<feature type="transmembrane region" description="Helical" evidence="4">
    <location>
        <begin position="38"/>
        <end position="56"/>
    </location>
</feature>
<sequence>MDDLQPRLARALLWTVLALLWCVRVTGAWTEGVAWPDIARMAGVQALMLAVLVAAWRGVPYWLVAAQVALCYLAFLVFGHAFAPSLWIGAATVLLALPPRFGRPLAALMAASGGLIGLVAGAGPLIALWYVSVTVDNGLVVFGLASLAATVERLHAARNDLAVQALAAERDRVHRDLGRRLHDDLTAIGFLVRNADLDGAVELARRTLSVVRAPVREGADAPVPVESPGVARLVLVVVLSVYAFITELNLLAYAGLSPPLLVLTGAALVVIVVLHLRPPTLGTLAVLVVLMAALAPFSPEWWVGMAGFLAGRILLTVRPPRSWALAAVFLAAQVPPIGLTYRDLPTVLYAIFATLAVALFVYGLSRLSGLVTALEAARRELARNAVSRERDRLARDLHDVLGFSLSAVVLRGELAARLKDSDPERAAAQAAALTPLVERARLELASVTGDQVRLSLEEELPAVLATLAVVGVRAEVTVAPALLAPEVDSVVATALREGVTNVLRHSRARHCEIEITSTPGRVRLRVANDGVAAGGGRAEGSARSGSGLAGLAERARGGLRAGVDERGWFELVAEFPTAPSQPAGLRGDADGVDPVAGAQFHDGRGEVVANRAVAQEQPLGDLGRLCPRGRHP</sequence>
<dbReference type="Gene3D" id="1.20.5.1930">
    <property type="match status" value="1"/>
</dbReference>
<evidence type="ECO:0000256" key="3">
    <source>
        <dbReference type="ARBA" id="ARBA00023012"/>
    </source>
</evidence>
<feature type="transmembrane region" description="Helical" evidence="4">
    <location>
        <begin position="260"/>
        <end position="278"/>
    </location>
</feature>
<keyword evidence="1 6" id="KW-0808">Transferase</keyword>
<dbReference type="InterPro" id="IPR036890">
    <property type="entry name" value="HATPase_C_sf"/>
</dbReference>
<dbReference type="EMBL" id="JACIBV010000002">
    <property type="protein sequence ID" value="MBB3733349.1"/>
    <property type="molecule type" value="Genomic_DNA"/>
</dbReference>
<feature type="transmembrane region" description="Helical" evidence="4">
    <location>
        <begin position="108"/>
        <end position="131"/>
    </location>
</feature>
<evidence type="ECO:0000256" key="2">
    <source>
        <dbReference type="ARBA" id="ARBA00022777"/>
    </source>
</evidence>
<keyword evidence="4" id="KW-1133">Transmembrane helix</keyword>
<dbReference type="SUPFAM" id="SSF55874">
    <property type="entry name" value="ATPase domain of HSP90 chaperone/DNA topoisomerase II/histidine kinase"/>
    <property type="match status" value="1"/>
</dbReference>
<evidence type="ECO:0000256" key="1">
    <source>
        <dbReference type="ARBA" id="ARBA00022679"/>
    </source>
</evidence>
<dbReference type="PANTHER" id="PTHR24421">
    <property type="entry name" value="NITRATE/NITRITE SENSOR PROTEIN NARX-RELATED"/>
    <property type="match status" value="1"/>
</dbReference>
<dbReference type="GO" id="GO:0046983">
    <property type="term" value="F:protein dimerization activity"/>
    <property type="evidence" value="ECO:0007669"/>
    <property type="project" value="InterPro"/>
</dbReference>
<dbReference type="GO" id="GO:0000155">
    <property type="term" value="F:phosphorelay sensor kinase activity"/>
    <property type="evidence" value="ECO:0007669"/>
    <property type="project" value="InterPro"/>
</dbReference>
<evidence type="ECO:0000256" key="4">
    <source>
        <dbReference type="SAM" id="Phobius"/>
    </source>
</evidence>
<feature type="transmembrane region" description="Helical" evidence="4">
    <location>
        <begin position="322"/>
        <end position="341"/>
    </location>
</feature>
<gene>
    <name evidence="6" type="ORF">FHR33_009296</name>
</gene>
<keyword evidence="4" id="KW-0472">Membrane</keyword>
<keyword evidence="7" id="KW-1185">Reference proteome</keyword>
<name>A0A7W5VC55_9ACTN</name>
<dbReference type="Proteomes" id="UP000579945">
    <property type="component" value="Unassembled WGS sequence"/>
</dbReference>
<dbReference type="GO" id="GO:0016020">
    <property type="term" value="C:membrane"/>
    <property type="evidence" value="ECO:0007669"/>
    <property type="project" value="InterPro"/>
</dbReference>
<feature type="transmembrane region" description="Helical" evidence="4">
    <location>
        <begin position="84"/>
        <end position="101"/>
    </location>
</feature>